<evidence type="ECO:0000313" key="6">
    <source>
        <dbReference type="EMBL" id="CAA9418852.1"/>
    </source>
</evidence>
<dbReference type="EMBL" id="CADCUV010000106">
    <property type="protein sequence ID" value="CAA9418852.1"/>
    <property type="molecule type" value="Genomic_DNA"/>
</dbReference>
<dbReference type="PANTHER" id="PTHR30290:SF10">
    <property type="entry name" value="PERIPLASMIC OLIGOPEPTIDE-BINDING PROTEIN-RELATED"/>
    <property type="match status" value="1"/>
</dbReference>
<comment type="similarity">
    <text evidence="2">Belongs to the bacterial solute-binding protein 5 family.</text>
</comment>
<dbReference type="GO" id="GO:0015833">
    <property type="term" value="P:peptide transport"/>
    <property type="evidence" value="ECO:0007669"/>
    <property type="project" value="TreeGrafter"/>
</dbReference>
<gene>
    <name evidence="6" type="ORF">AVDCRST_MAG22-2413</name>
</gene>
<dbReference type="Gene3D" id="3.40.190.10">
    <property type="entry name" value="Periplasmic binding protein-like II"/>
    <property type="match status" value="1"/>
</dbReference>
<dbReference type="InterPro" id="IPR039424">
    <property type="entry name" value="SBP_5"/>
</dbReference>
<dbReference type="CDD" id="cd00995">
    <property type="entry name" value="PBP2_NikA_DppA_OppA_like"/>
    <property type="match status" value="1"/>
</dbReference>
<name>A0A6J4PKV9_9ACTN</name>
<dbReference type="AlphaFoldDB" id="A0A6J4PKV9"/>
<sequence length="303" mass="33241">MVFRNDVEPAAALDLVCDTEGEIDIVTEVSPADAERVKDSEHANLVTIDAMRVVSGLVNRNAAPMDDVRVRRALNLAVDRGRLIREVFFGFAHPVAAMAPPYSWESPDDLEPYPHDPEEGKRLLAEAGWPEGRALRLATTGDVEAVARYLAEGFKDSLGIEVDLVEISDEELVAAQRALVEKNLPVPFDVLVHAWFDLAAGYPPAVIHREYFHSGGAFRAGPVIPEFEDLMGRSITETDPGKLGEIGKELDKLVFDEALNVFLCCPQALVAVNKYVDFTGHAATLELAETEVGEEHWSRRNGG</sequence>
<dbReference type="GO" id="GO:0030313">
    <property type="term" value="C:cell envelope"/>
    <property type="evidence" value="ECO:0007669"/>
    <property type="project" value="UniProtKB-SubCell"/>
</dbReference>
<feature type="domain" description="Solute-binding protein family 5" evidence="5">
    <location>
        <begin position="20"/>
        <end position="196"/>
    </location>
</feature>
<evidence type="ECO:0000256" key="2">
    <source>
        <dbReference type="ARBA" id="ARBA00005695"/>
    </source>
</evidence>
<keyword evidence="4" id="KW-0732">Signal</keyword>
<evidence type="ECO:0000256" key="1">
    <source>
        <dbReference type="ARBA" id="ARBA00004196"/>
    </source>
</evidence>
<evidence type="ECO:0000256" key="3">
    <source>
        <dbReference type="ARBA" id="ARBA00022448"/>
    </source>
</evidence>
<dbReference type="PANTHER" id="PTHR30290">
    <property type="entry name" value="PERIPLASMIC BINDING COMPONENT OF ABC TRANSPORTER"/>
    <property type="match status" value="1"/>
</dbReference>
<organism evidence="6">
    <name type="scientific">uncultured Rubrobacteraceae bacterium</name>
    <dbReference type="NCBI Taxonomy" id="349277"/>
    <lineage>
        <taxon>Bacteria</taxon>
        <taxon>Bacillati</taxon>
        <taxon>Actinomycetota</taxon>
        <taxon>Rubrobacteria</taxon>
        <taxon>Rubrobacterales</taxon>
        <taxon>Rubrobacteraceae</taxon>
        <taxon>environmental samples</taxon>
    </lineage>
</organism>
<evidence type="ECO:0000259" key="5">
    <source>
        <dbReference type="Pfam" id="PF00496"/>
    </source>
</evidence>
<evidence type="ECO:0000256" key="4">
    <source>
        <dbReference type="ARBA" id="ARBA00022729"/>
    </source>
</evidence>
<reference evidence="6" key="1">
    <citation type="submission" date="2020-02" db="EMBL/GenBank/DDBJ databases">
        <authorList>
            <person name="Meier V. D."/>
        </authorList>
    </citation>
    <scope>NUCLEOTIDE SEQUENCE</scope>
    <source>
        <strain evidence="6">AVDCRST_MAG22</strain>
    </source>
</reference>
<dbReference type="GO" id="GO:1904680">
    <property type="term" value="F:peptide transmembrane transporter activity"/>
    <property type="evidence" value="ECO:0007669"/>
    <property type="project" value="TreeGrafter"/>
</dbReference>
<keyword evidence="3" id="KW-0813">Transport</keyword>
<dbReference type="Pfam" id="PF00496">
    <property type="entry name" value="SBP_bac_5"/>
    <property type="match status" value="1"/>
</dbReference>
<proteinExistence type="inferred from homology"/>
<accession>A0A6J4PKV9</accession>
<dbReference type="InterPro" id="IPR000914">
    <property type="entry name" value="SBP_5_dom"/>
</dbReference>
<dbReference type="SUPFAM" id="SSF53850">
    <property type="entry name" value="Periplasmic binding protein-like II"/>
    <property type="match status" value="1"/>
</dbReference>
<comment type="subcellular location">
    <subcellularLocation>
        <location evidence="1">Cell envelope</location>
    </subcellularLocation>
</comment>
<dbReference type="Gene3D" id="3.10.105.10">
    <property type="entry name" value="Dipeptide-binding Protein, Domain 3"/>
    <property type="match status" value="1"/>
</dbReference>
<protein>
    <submittedName>
        <fullName evidence="6">ABC transporter, substrate-binding protein (Cluster 5, nickel/peptides/opines)</fullName>
    </submittedName>
</protein>